<name>A0A409YHL0_9AGAR</name>
<dbReference type="EMBL" id="NHTK01001168">
    <property type="protein sequence ID" value="PPR02501.1"/>
    <property type="molecule type" value="Genomic_DNA"/>
</dbReference>
<organism evidence="1 2">
    <name type="scientific">Panaeolus cyanescens</name>
    <dbReference type="NCBI Taxonomy" id="181874"/>
    <lineage>
        <taxon>Eukaryota</taxon>
        <taxon>Fungi</taxon>
        <taxon>Dikarya</taxon>
        <taxon>Basidiomycota</taxon>
        <taxon>Agaricomycotina</taxon>
        <taxon>Agaricomycetes</taxon>
        <taxon>Agaricomycetidae</taxon>
        <taxon>Agaricales</taxon>
        <taxon>Agaricineae</taxon>
        <taxon>Galeropsidaceae</taxon>
        <taxon>Panaeolus</taxon>
    </lineage>
</organism>
<reference evidence="1 2" key="1">
    <citation type="journal article" date="2018" name="Evol. Lett.">
        <title>Horizontal gene cluster transfer increased hallucinogenic mushroom diversity.</title>
        <authorList>
            <person name="Reynolds H.T."/>
            <person name="Vijayakumar V."/>
            <person name="Gluck-Thaler E."/>
            <person name="Korotkin H.B."/>
            <person name="Matheny P.B."/>
            <person name="Slot J.C."/>
        </authorList>
    </citation>
    <scope>NUCLEOTIDE SEQUENCE [LARGE SCALE GENOMIC DNA]</scope>
    <source>
        <strain evidence="1 2">2629</strain>
    </source>
</reference>
<dbReference type="AlphaFoldDB" id="A0A409YHL0"/>
<dbReference type="STRING" id="181874.A0A409YHL0"/>
<dbReference type="OrthoDB" id="10066232at2759"/>
<sequence>MANRGIAITTSRNDQATAAAKLSDVLEALGCPHAYIGGFAWALLGNVLIEVKNIDIQVLRQQLKELNKQFASAGFKLYFVTEPLGNQTGDEVVRTSKNNVMIETLVAGELGLPKVAGPIHEVTHELGKSIKILHPGVLILTKMKRWFINLESTRPKTVTKTNSDRRDLDYITLWLQENNMTIEFEEYQGKTKEELLVFVRKYREVLAGNTEMEEALKAVIKPMDWDLL</sequence>
<evidence type="ECO:0000313" key="2">
    <source>
        <dbReference type="Proteomes" id="UP000284842"/>
    </source>
</evidence>
<evidence type="ECO:0000313" key="1">
    <source>
        <dbReference type="EMBL" id="PPR02501.1"/>
    </source>
</evidence>
<dbReference type="Proteomes" id="UP000284842">
    <property type="component" value="Unassembled WGS sequence"/>
</dbReference>
<keyword evidence="2" id="KW-1185">Reference proteome</keyword>
<dbReference type="InParanoid" id="A0A409YHL0"/>
<accession>A0A409YHL0</accession>
<protein>
    <submittedName>
        <fullName evidence="1">Uncharacterized protein</fullName>
    </submittedName>
</protein>
<proteinExistence type="predicted"/>
<gene>
    <name evidence="1" type="ORF">CVT24_002050</name>
</gene>
<comment type="caution">
    <text evidence="1">The sequence shown here is derived from an EMBL/GenBank/DDBJ whole genome shotgun (WGS) entry which is preliminary data.</text>
</comment>
<dbReference type="Gene3D" id="3.30.460.40">
    <property type="match status" value="1"/>
</dbReference>